<evidence type="ECO:0000313" key="8">
    <source>
        <dbReference type="Proteomes" id="UP001152797"/>
    </source>
</evidence>
<reference evidence="7" key="2">
    <citation type="submission" date="2024-04" db="EMBL/GenBank/DDBJ databases">
        <authorList>
            <person name="Chen Y."/>
            <person name="Shah S."/>
            <person name="Dougan E. K."/>
            <person name="Thang M."/>
            <person name="Chan C."/>
        </authorList>
    </citation>
    <scope>NUCLEOTIDE SEQUENCE [LARGE SCALE GENOMIC DNA]</scope>
</reference>
<evidence type="ECO:0000313" key="7">
    <source>
        <dbReference type="EMBL" id="CAL1165739.1"/>
    </source>
</evidence>
<evidence type="ECO:0000256" key="1">
    <source>
        <dbReference type="ARBA" id="ARBA00022603"/>
    </source>
</evidence>
<dbReference type="EMBL" id="CAMXCT010005445">
    <property type="protein sequence ID" value="CAI4012364.1"/>
    <property type="molecule type" value="Genomic_DNA"/>
</dbReference>
<keyword evidence="8" id="KW-1185">Reference proteome</keyword>
<accession>A0A9P1DNS5</accession>
<dbReference type="InterPro" id="IPR001525">
    <property type="entry name" value="C5_MeTfrase"/>
</dbReference>
<dbReference type="Gene3D" id="3.90.120.10">
    <property type="entry name" value="DNA Methylase, subunit A, domain 2"/>
    <property type="match status" value="1"/>
</dbReference>
<evidence type="ECO:0000256" key="3">
    <source>
        <dbReference type="ARBA" id="ARBA00022691"/>
    </source>
</evidence>
<dbReference type="AlphaFoldDB" id="A0A9P1DNS5"/>
<dbReference type="PROSITE" id="PS51679">
    <property type="entry name" value="SAM_MT_C5"/>
    <property type="match status" value="1"/>
</dbReference>
<dbReference type="InterPro" id="IPR029063">
    <property type="entry name" value="SAM-dependent_MTases_sf"/>
</dbReference>
<dbReference type="EMBL" id="CAMXCT030005445">
    <property type="protein sequence ID" value="CAL4799676.1"/>
    <property type="molecule type" value="Genomic_DNA"/>
</dbReference>
<feature type="region of interest" description="Disordered" evidence="5">
    <location>
        <begin position="711"/>
        <end position="747"/>
    </location>
</feature>
<keyword evidence="1 4" id="KW-0489">Methyltransferase</keyword>
<dbReference type="EMBL" id="CAMXCT020005445">
    <property type="protein sequence ID" value="CAL1165739.1"/>
    <property type="molecule type" value="Genomic_DNA"/>
</dbReference>
<dbReference type="GO" id="GO:0032259">
    <property type="term" value="P:methylation"/>
    <property type="evidence" value="ECO:0007669"/>
    <property type="project" value="UniProtKB-KW"/>
</dbReference>
<feature type="region of interest" description="Disordered" evidence="5">
    <location>
        <begin position="759"/>
        <end position="796"/>
    </location>
</feature>
<reference evidence="6" key="1">
    <citation type="submission" date="2022-10" db="EMBL/GenBank/DDBJ databases">
        <authorList>
            <person name="Chen Y."/>
            <person name="Dougan E. K."/>
            <person name="Chan C."/>
            <person name="Rhodes N."/>
            <person name="Thang M."/>
        </authorList>
    </citation>
    <scope>NUCLEOTIDE SEQUENCE</scope>
</reference>
<evidence type="ECO:0008006" key="9">
    <source>
        <dbReference type="Google" id="ProtNLM"/>
    </source>
</evidence>
<evidence type="ECO:0000256" key="2">
    <source>
        <dbReference type="ARBA" id="ARBA00022679"/>
    </source>
</evidence>
<organism evidence="6">
    <name type="scientific">Cladocopium goreaui</name>
    <dbReference type="NCBI Taxonomy" id="2562237"/>
    <lineage>
        <taxon>Eukaryota</taxon>
        <taxon>Sar</taxon>
        <taxon>Alveolata</taxon>
        <taxon>Dinophyceae</taxon>
        <taxon>Suessiales</taxon>
        <taxon>Symbiodiniaceae</taxon>
        <taxon>Cladocopium</taxon>
    </lineage>
</organism>
<protein>
    <recommendedName>
        <fullName evidence="9">DNA (cytosine-5-)-methyltransferase</fullName>
    </recommendedName>
</protein>
<keyword evidence="2 4" id="KW-0808">Transferase</keyword>
<dbReference type="Gene3D" id="3.40.50.150">
    <property type="entry name" value="Vaccinia Virus protein VP39"/>
    <property type="match status" value="1"/>
</dbReference>
<feature type="compositionally biased region" description="Basic and acidic residues" evidence="5">
    <location>
        <begin position="781"/>
        <end position="796"/>
    </location>
</feature>
<dbReference type="Pfam" id="PF00145">
    <property type="entry name" value="DNA_methylase"/>
    <property type="match status" value="1"/>
</dbReference>
<comment type="caution">
    <text evidence="6">The sequence shown here is derived from an EMBL/GenBank/DDBJ whole genome shotgun (WGS) entry which is preliminary data.</text>
</comment>
<dbReference type="PANTHER" id="PTHR46098:SF1">
    <property type="entry name" value="TRNA (CYTOSINE(38)-C(5))-METHYLTRANSFERASE"/>
    <property type="match status" value="1"/>
</dbReference>
<dbReference type="PANTHER" id="PTHR46098">
    <property type="entry name" value="TRNA (CYTOSINE(38)-C(5))-METHYLTRANSFERASE"/>
    <property type="match status" value="1"/>
</dbReference>
<dbReference type="OrthoDB" id="410976at2759"/>
<sequence>MAPKQSKPLQTDWSRIVPDLGRFVRPLHVSLPCVGIDGAGFALKALKVPFAANNVYDLEKRYKKHLEEHLASSKMHLGKDITEVELKDFERPVDLLISGPPCPPWAGNGKHQGIEDRRAHVFISVMKLVLSLVKIGDLKACVIENVKGILSKHQGTNVSFMDYIVKFLQERVPEFDWHVVTMKAQDYMLAQQRTRVFLRGMRKCYGDGVVPPPLFLFGKRPLVEFLDFKLPSVDWSSLTPTMTKNLNDSVLAMTKMLEDGEAMEEDILCFPLDRAEGKVYARRFSKNIVPTLTTTNKYLFLASLDLSKHEKKRKCFRFLDPKERMLLQGFPADTLDGCSDALKVQGSGNAYPVPLMVAVLSDIVKEIKTGLSEPSAKEPLDNPSCAALCSDFDSYMGKFGDQRQGSKKQTGRLKDLLEFLSVMQSQPGEYSEEKQARLLDACLRDFLVGPKVPMAEGTLMAKDVQEASIPQEMKDRVIACLQDKMLEDKGSTRKEGKRGNGTQNHRYLMNYFTKEEWDDLRSDAKSTNSKIQVLKERFMKIGLRNPAEPTFVLANAILHVAAYQGPIDMMECDLNKAFDVLKDIKAIHRASLKRMMSSGIDDYPEVPSAMDAELFNQAYRHGPPVQCPLDVAVIQKLADWMPARGTHGEVARSKVKLGTMGQNSMFGQDAMMGRMMCNAFMDRFFNNQPSGGSAHIEENRSLKRRKSLLALEDVKKHEEPAPDIKKEAASKEAEKNENEDDQRDAGTATVDSMAASIQAQLADNKGPKDTKPAAKKPPKRKNLDKTKDKKVQESKVSKSKVCGKKLKFPGTTAQGAIHLDACTIYTCPKSSNWRVKKNGDKKDRAFSWKKDKPSEVWERVIAFVSELQG</sequence>
<proteinExistence type="inferred from homology"/>
<comment type="similarity">
    <text evidence="4">Belongs to the class I-like SAM-binding methyltransferase superfamily. C5-methyltransferase family.</text>
</comment>
<name>A0A9P1DNS5_9DINO</name>
<feature type="compositionally biased region" description="Basic and acidic residues" evidence="5">
    <location>
        <begin position="712"/>
        <end position="736"/>
    </location>
</feature>
<dbReference type="GO" id="GO:0008168">
    <property type="term" value="F:methyltransferase activity"/>
    <property type="evidence" value="ECO:0007669"/>
    <property type="project" value="UniProtKB-KW"/>
</dbReference>
<keyword evidence="3 4" id="KW-0949">S-adenosyl-L-methionine</keyword>
<gene>
    <name evidence="6" type="ORF">C1SCF055_LOCUS37431</name>
</gene>
<dbReference type="InterPro" id="IPR050750">
    <property type="entry name" value="C5-MTase"/>
</dbReference>
<dbReference type="SUPFAM" id="SSF53335">
    <property type="entry name" value="S-adenosyl-L-methionine-dependent methyltransferases"/>
    <property type="match status" value="1"/>
</dbReference>
<dbReference type="Proteomes" id="UP001152797">
    <property type="component" value="Unassembled WGS sequence"/>
</dbReference>
<feature type="active site" evidence="4">
    <location>
        <position position="102"/>
    </location>
</feature>
<evidence type="ECO:0000256" key="4">
    <source>
        <dbReference type="PROSITE-ProRule" id="PRU01016"/>
    </source>
</evidence>
<evidence type="ECO:0000313" key="6">
    <source>
        <dbReference type="EMBL" id="CAI4012364.1"/>
    </source>
</evidence>
<evidence type="ECO:0000256" key="5">
    <source>
        <dbReference type="SAM" id="MobiDB-lite"/>
    </source>
</evidence>